<dbReference type="InterPro" id="IPR050297">
    <property type="entry name" value="LipidA_mod_glycosyltrf_83"/>
</dbReference>
<accession>A0A5B9W0D3</accession>
<gene>
    <name evidence="10" type="ORF">OJF2_18610</name>
</gene>
<dbReference type="RefSeq" id="WP_210420466.1">
    <property type="nucleotide sequence ID" value="NZ_CP042997.1"/>
</dbReference>
<dbReference type="GO" id="GO:0016763">
    <property type="term" value="F:pentosyltransferase activity"/>
    <property type="evidence" value="ECO:0007669"/>
    <property type="project" value="TreeGrafter"/>
</dbReference>
<dbReference type="PANTHER" id="PTHR33908:SF11">
    <property type="entry name" value="MEMBRANE PROTEIN"/>
    <property type="match status" value="1"/>
</dbReference>
<protein>
    <recommendedName>
        <fullName evidence="9">Glycosyltransferase RgtA/B/C/D-like domain-containing protein</fullName>
    </recommendedName>
</protein>
<name>A0A5B9W0D3_9BACT</name>
<dbReference type="Pfam" id="PF13231">
    <property type="entry name" value="PMT_2"/>
    <property type="match status" value="1"/>
</dbReference>
<dbReference type="InterPro" id="IPR038731">
    <property type="entry name" value="RgtA/B/C-like"/>
</dbReference>
<dbReference type="KEGG" id="agv:OJF2_18610"/>
<evidence type="ECO:0000256" key="2">
    <source>
        <dbReference type="ARBA" id="ARBA00022475"/>
    </source>
</evidence>
<feature type="transmembrane region" description="Helical" evidence="8">
    <location>
        <begin position="142"/>
        <end position="169"/>
    </location>
</feature>
<feature type="transmembrane region" description="Helical" evidence="8">
    <location>
        <begin position="223"/>
        <end position="244"/>
    </location>
</feature>
<dbReference type="PANTHER" id="PTHR33908">
    <property type="entry name" value="MANNOSYLTRANSFERASE YKCB-RELATED"/>
    <property type="match status" value="1"/>
</dbReference>
<dbReference type="GO" id="GO:0009103">
    <property type="term" value="P:lipopolysaccharide biosynthetic process"/>
    <property type="evidence" value="ECO:0007669"/>
    <property type="project" value="UniProtKB-ARBA"/>
</dbReference>
<evidence type="ECO:0000256" key="6">
    <source>
        <dbReference type="ARBA" id="ARBA00022989"/>
    </source>
</evidence>
<feature type="transmembrane region" description="Helical" evidence="8">
    <location>
        <begin position="6"/>
        <end position="26"/>
    </location>
</feature>
<keyword evidence="5 8" id="KW-0812">Transmembrane</keyword>
<evidence type="ECO:0000313" key="11">
    <source>
        <dbReference type="Proteomes" id="UP000324233"/>
    </source>
</evidence>
<evidence type="ECO:0000313" key="10">
    <source>
        <dbReference type="EMBL" id="QEH33360.1"/>
    </source>
</evidence>
<feature type="transmembrane region" description="Helical" evidence="8">
    <location>
        <begin position="100"/>
        <end position="122"/>
    </location>
</feature>
<dbReference type="AlphaFoldDB" id="A0A5B9W0D3"/>
<keyword evidence="6 8" id="KW-1133">Transmembrane helix</keyword>
<feature type="domain" description="Glycosyltransferase RgtA/B/C/D-like" evidence="9">
    <location>
        <begin position="101"/>
        <end position="204"/>
    </location>
</feature>
<evidence type="ECO:0000256" key="7">
    <source>
        <dbReference type="ARBA" id="ARBA00023136"/>
    </source>
</evidence>
<keyword evidence="7 8" id="KW-0472">Membrane</keyword>
<proteinExistence type="predicted"/>
<evidence type="ECO:0000256" key="3">
    <source>
        <dbReference type="ARBA" id="ARBA00022676"/>
    </source>
</evidence>
<keyword evidence="3" id="KW-0328">Glycosyltransferase</keyword>
<dbReference type="Proteomes" id="UP000324233">
    <property type="component" value="Chromosome"/>
</dbReference>
<keyword evidence="2" id="KW-1003">Cell membrane</keyword>
<feature type="transmembrane region" description="Helical" evidence="8">
    <location>
        <begin position="357"/>
        <end position="375"/>
    </location>
</feature>
<feature type="transmembrane region" description="Helical" evidence="8">
    <location>
        <begin position="316"/>
        <end position="337"/>
    </location>
</feature>
<sequence>MGSSPGSILWPGLVAAAAVVGLALILDSAGRTSATYDEPTYLRVAARWWRTGEQAEITRMGSPLTFWKIQHAPVFWALDLAGRGDLIDDPIRRQAELLPIVRMGSAWIWLVGLLLTAGWSRALYGERAMAMSAWLFALSPNLLAHGGLVTMEMPIVACTTAVLLLFWLFRATGRRRWLWASAAAAGLAFSCKSTAVLLPPILAAAWWIDELFRAGRVGIASRTSRIACTMAGFVAVMLAADVLVTGFAMMPLSGSTGEHPSISARFGARLGPLLRAIYEARWPQDWVGFATQVHHQMSGGPSYLLGERRMTGWRSYYLIAMAVKVPATFWLLIAGRAALEPRLRRRTITAGRDPHDAIVPVMVLLFVTVASLGSTRNYGIRYMLPMAPAAIVWVSGLSAGLGPSRSLGDTPGGRGTGKVAVAPAAIGCTPIVGLGLLGQAIAVASSHPFELTYFNAIAGGPIGGRRILADSNLDWGQGLRGLARLQRDRPELRDLTLYYFGDTNPAYYGVSGVLHVVNAVDDHSLLPPLRTVRTRYVAVSASLQHGPWGPEGFFRELDGMRPTCLTDDTTIAVYLWIKVGEKP</sequence>
<dbReference type="GO" id="GO:0005886">
    <property type="term" value="C:plasma membrane"/>
    <property type="evidence" value="ECO:0007669"/>
    <property type="project" value="UniProtKB-SubCell"/>
</dbReference>
<reference evidence="10 11" key="1">
    <citation type="submission" date="2019-08" db="EMBL/GenBank/DDBJ databases">
        <title>Deep-cultivation of Planctomycetes and their phenomic and genomic characterization uncovers novel biology.</title>
        <authorList>
            <person name="Wiegand S."/>
            <person name="Jogler M."/>
            <person name="Boedeker C."/>
            <person name="Pinto D."/>
            <person name="Vollmers J."/>
            <person name="Rivas-Marin E."/>
            <person name="Kohn T."/>
            <person name="Peeters S.H."/>
            <person name="Heuer A."/>
            <person name="Rast P."/>
            <person name="Oberbeckmann S."/>
            <person name="Bunk B."/>
            <person name="Jeske O."/>
            <person name="Meyerdierks A."/>
            <person name="Storesund J.E."/>
            <person name="Kallscheuer N."/>
            <person name="Luecker S."/>
            <person name="Lage O.M."/>
            <person name="Pohl T."/>
            <person name="Merkel B.J."/>
            <person name="Hornburger P."/>
            <person name="Mueller R.-W."/>
            <person name="Bruemmer F."/>
            <person name="Labrenz M."/>
            <person name="Spormann A.M."/>
            <person name="Op den Camp H."/>
            <person name="Overmann J."/>
            <person name="Amann R."/>
            <person name="Jetten M.S.M."/>
            <person name="Mascher T."/>
            <person name="Medema M.H."/>
            <person name="Devos D.P."/>
            <person name="Kaster A.-K."/>
            <person name="Ovreas L."/>
            <person name="Rohde M."/>
            <person name="Galperin M.Y."/>
            <person name="Jogler C."/>
        </authorList>
    </citation>
    <scope>NUCLEOTIDE SEQUENCE [LARGE SCALE GENOMIC DNA]</scope>
    <source>
        <strain evidence="10 11">OJF2</strain>
    </source>
</reference>
<evidence type="ECO:0000259" key="9">
    <source>
        <dbReference type="Pfam" id="PF13231"/>
    </source>
</evidence>
<evidence type="ECO:0000256" key="8">
    <source>
        <dbReference type="SAM" id="Phobius"/>
    </source>
</evidence>
<evidence type="ECO:0000256" key="4">
    <source>
        <dbReference type="ARBA" id="ARBA00022679"/>
    </source>
</evidence>
<keyword evidence="4" id="KW-0808">Transferase</keyword>
<dbReference type="EMBL" id="CP042997">
    <property type="protein sequence ID" value="QEH33360.1"/>
    <property type="molecule type" value="Genomic_DNA"/>
</dbReference>
<keyword evidence="11" id="KW-1185">Reference proteome</keyword>
<evidence type="ECO:0000256" key="1">
    <source>
        <dbReference type="ARBA" id="ARBA00004651"/>
    </source>
</evidence>
<organism evidence="10 11">
    <name type="scientific">Aquisphaera giovannonii</name>
    <dbReference type="NCBI Taxonomy" id="406548"/>
    <lineage>
        <taxon>Bacteria</taxon>
        <taxon>Pseudomonadati</taxon>
        <taxon>Planctomycetota</taxon>
        <taxon>Planctomycetia</taxon>
        <taxon>Isosphaerales</taxon>
        <taxon>Isosphaeraceae</taxon>
        <taxon>Aquisphaera</taxon>
    </lineage>
</organism>
<evidence type="ECO:0000256" key="5">
    <source>
        <dbReference type="ARBA" id="ARBA00022692"/>
    </source>
</evidence>
<comment type="subcellular location">
    <subcellularLocation>
        <location evidence="1">Cell membrane</location>
        <topology evidence="1">Multi-pass membrane protein</topology>
    </subcellularLocation>
</comment>